<dbReference type="RefSeq" id="WP_105595581.1">
    <property type="nucleotide sequence ID" value="NZ_PDET01000029.1"/>
</dbReference>
<dbReference type="InterPro" id="IPR016868">
    <property type="entry name" value="Phage_B3_Orf5"/>
</dbReference>
<name>A0A2S9I490_9GAMM</name>
<proteinExistence type="predicted"/>
<evidence type="ECO:0000313" key="4">
    <source>
        <dbReference type="Proteomes" id="UP000239181"/>
    </source>
</evidence>
<dbReference type="PIRSF" id="PIRSF028111">
    <property type="entry name" value="UCP028111"/>
    <property type="match status" value="1"/>
</dbReference>
<evidence type="ECO:0000259" key="2">
    <source>
        <dbReference type="Pfam" id="PF23771"/>
    </source>
</evidence>
<keyword evidence="4" id="KW-1185">Reference proteome</keyword>
<evidence type="ECO:0000259" key="1">
    <source>
        <dbReference type="Pfam" id="PF10979"/>
    </source>
</evidence>
<comment type="caution">
    <text evidence="3">The sequence shown here is derived from an EMBL/GenBank/DDBJ whole genome shotgun (WGS) entry which is preliminary data.</text>
</comment>
<reference evidence="3 4" key="1">
    <citation type="submission" date="2017-10" db="EMBL/GenBank/DDBJ databases">
        <title>Draft genome of two endophytic bacteria isolated from 'guarana' Paullinia cupana (Mart.) Ducke.</title>
        <authorList>
            <person name="Siqueira K.A."/>
            <person name="Liotti R.G."/>
            <person name="Mendes T.A."/>
            <person name="Soares M.A."/>
        </authorList>
    </citation>
    <scope>NUCLEOTIDE SEQUENCE [LARGE SCALE GENOMIC DNA]</scope>
    <source>
        <strain evidence="3 4">342</strain>
    </source>
</reference>
<dbReference type="Pfam" id="PF10979">
    <property type="entry name" value="DUF2786"/>
    <property type="match status" value="1"/>
</dbReference>
<dbReference type="Pfam" id="PF23771">
    <property type="entry name" value="DUF7168"/>
    <property type="match status" value="1"/>
</dbReference>
<accession>A0A2S9I490</accession>
<dbReference type="EMBL" id="PDET01000029">
    <property type="protein sequence ID" value="PRD12616.1"/>
    <property type="molecule type" value="Genomic_DNA"/>
</dbReference>
<protein>
    <submittedName>
        <fullName evidence="3">Uncharacterized protein</fullName>
    </submittedName>
</protein>
<dbReference type="InterPro" id="IPR024498">
    <property type="entry name" value="DUF2786"/>
</dbReference>
<gene>
    <name evidence="3" type="ORF">CQW29_25625</name>
</gene>
<feature type="domain" description="DUF2786" evidence="1">
    <location>
        <begin position="9"/>
        <end position="47"/>
    </location>
</feature>
<dbReference type="Proteomes" id="UP000239181">
    <property type="component" value="Unassembled WGS sequence"/>
</dbReference>
<dbReference type="InterPro" id="IPR055592">
    <property type="entry name" value="DUF7168"/>
</dbReference>
<sequence length="246" mass="27191">MRDDNARKKYMAKIQKLMRLANNTSSPEEAASAIAKAQAFMREHGISDTEVTFSEISSSSSKGAPSDAKKMPLYMSHLAATIEKAFAVKCVFSWRISSSWTPKRVVSFYGQDGRDVVAAYAFDVLSRQLRAARKSFQDTHLRRYVRKNKAALADKFCEGWASGAYHAVSALVISEEQSQQMQAYSEKMKSDGVAEAKTREAKKCNGHQQAAWLGYSEGKNARIHHGVSTTHKDPEAICFSPGGDHG</sequence>
<evidence type="ECO:0000313" key="3">
    <source>
        <dbReference type="EMBL" id="PRD12616.1"/>
    </source>
</evidence>
<dbReference type="AlphaFoldDB" id="A0A2S9I490"/>
<dbReference type="OrthoDB" id="7275531at2"/>
<feature type="domain" description="DUF7168" evidence="2">
    <location>
        <begin position="55"/>
        <end position="199"/>
    </location>
</feature>
<organism evidence="3 4">
    <name type="scientific">Pantoea coffeiphila</name>
    <dbReference type="NCBI Taxonomy" id="1465635"/>
    <lineage>
        <taxon>Bacteria</taxon>
        <taxon>Pseudomonadati</taxon>
        <taxon>Pseudomonadota</taxon>
        <taxon>Gammaproteobacteria</taxon>
        <taxon>Enterobacterales</taxon>
        <taxon>Erwiniaceae</taxon>
        <taxon>Pantoea</taxon>
    </lineage>
</organism>